<gene>
    <name evidence="1" type="ORF">BDR25DRAFT_353911</name>
</gene>
<dbReference type="Proteomes" id="UP000799755">
    <property type="component" value="Unassembled WGS sequence"/>
</dbReference>
<comment type="caution">
    <text evidence="1">The sequence shown here is derived from an EMBL/GenBank/DDBJ whole genome shotgun (WGS) entry which is preliminary data.</text>
</comment>
<accession>A0ACB6R1J8</accession>
<organism evidence="1 2">
    <name type="scientific">Lindgomyces ingoldianus</name>
    <dbReference type="NCBI Taxonomy" id="673940"/>
    <lineage>
        <taxon>Eukaryota</taxon>
        <taxon>Fungi</taxon>
        <taxon>Dikarya</taxon>
        <taxon>Ascomycota</taxon>
        <taxon>Pezizomycotina</taxon>
        <taxon>Dothideomycetes</taxon>
        <taxon>Pleosporomycetidae</taxon>
        <taxon>Pleosporales</taxon>
        <taxon>Lindgomycetaceae</taxon>
        <taxon>Lindgomyces</taxon>
    </lineage>
</organism>
<dbReference type="EMBL" id="MU003503">
    <property type="protein sequence ID" value="KAF2472205.1"/>
    <property type="molecule type" value="Genomic_DNA"/>
</dbReference>
<name>A0ACB6R1J8_9PLEO</name>
<keyword evidence="2" id="KW-1185">Reference proteome</keyword>
<sequence>MAIFTKVYGDLCSSERFHHKGITHLSSQTIKPANAVSMSQEENKEFLHDPGSAEPDALNPMFNDLQYLLFQLRPMHFMLNGIVLLSVGLSSCAVKQNSIRFVDKHIGPTIFPGYISPSQQVFLGRFMALTKLLYNIGKGSCSQIKLAHPKRAHRPNLAFRPNQHHSLTDSINGYRASQNRLRCSHLWRFFSNHLGISEDLLAQVSGNSIQEGYCRRGDPEGILSIICFCTSGVPVMQTISSRIPFGIVGGEAGDVEDD</sequence>
<evidence type="ECO:0000313" key="1">
    <source>
        <dbReference type="EMBL" id="KAF2472205.1"/>
    </source>
</evidence>
<evidence type="ECO:0000313" key="2">
    <source>
        <dbReference type="Proteomes" id="UP000799755"/>
    </source>
</evidence>
<reference evidence="1" key="1">
    <citation type="journal article" date="2020" name="Stud. Mycol.">
        <title>101 Dothideomycetes genomes: a test case for predicting lifestyles and emergence of pathogens.</title>
        <authorList>
            <person name="Haridas S."/>
            <person name="Albert R."/>
            <person name="Binder M."/>
            <person name="Bloem J."/>
            <person name="Labutti K."/>
            <person name="Salamov A."/>
            <person name="Andreopoulos B."/>
            <person name="Baker S."/>
            <person name="Barry K."/>
            <person name="Bills G."/>
            <person name="Bluhm B."/>
            <person name="Cannon C."/>
            <person name="Castanera R."/>
            <person name="Culley D."/>
            <person name="Daum C."/>
            <person name="Ezra D."/>
            <person name="Gonzalez J."/>
            <person name="Henrissat B."/>
            <person name="Kuo A."/>
            <person name="Liang C."/>
            <person name="Lipzen A."/>
            <person name="Lutzoni F."/>
            <person name="Magnuson J."/>
            <person name="Mondo S."/>
            <person name="Nolan M."/>
            <person name="Ohm R."/>
            <person name="Pangilinan J."/>
            <person name="Park H.-J."/>
            <person name="Ramirez L."/>
            <person name="Alfaro M."/>
            <person name="Sun H."/>
            <person name="Tritt A."/>
            <person name="Yoshinaga Y."/>
            <person name="Zwiers L.-H."/>
            <person name="Turgeon B."/>
            <person name="Goodwin S."/>
            <person name="Spatafora J."/>
            <person name="Crous P."/>
            <person name="Grigoriev I."/>
        </authorList>
    </citation>
    <scope>NUCLEOTIDE SEQUENCE</scope>
    <source>
        <strain evidence="1">ATCC 200398</strain>
    </source>
</reference>
<protein>
    <submittedName>
        <fullName evidence="1">Uncharacterized protein</fullName>
    </submittedName>
</protein>
<proteinExistence type="predicted"/>